<reference evidence="3" key="1">
    <citation type="submission" date="2025-08" db="UniProtKB">
        <authorList>
            <consortium name="RefSeq"/>
        </authorList>
    </citation>
    <scope>IDENTIFICATION</scope>
    <source>
        <tissue evidence="3">Whole organism</tissue>
    </source>
</reference>
<dbReference type="OrthoDB" id="6613462at2759"/>
<evidence type="ECO:0000313" key="3">
    <source>
        <dbReference type="RefSeq" id="XP_052120995.1"/>
    </source>
</evidence>
<dbReference type="Gene3D" id="2.70.220.10">
    <property type="entry name" value="Ganglioside GM2 activator"/>
    <property type="match status" value="1"/>
</dbReference>
<name>A0A9C6WWK8_FRAOC</name>
<dbReference type="AlphaFoldDB" id="A0A9C6WWK8"/>
<accession>A0A9C6WWK8</accession>
<dbReference type="InterPro" id="IPR036846">
    <property type="entry name" value="GM2-AP_sf"/>
</dbReference>
<sequence>MFVAIVNQEGTDGKSIRSFAGPFISYADRFYQCEKEGKWSWNMRVSHFNPQKPKQLQVLSGNLTAPVPIDDSAWVRVNLDVRNNNQWKENSLVIDFKDKACSMIATHIPGFYHLMFDKDGKAPKSPCVIPAGVYVANQEPVDWTFPKFPVLPYGHYQFKIKIGSAKDLIACLIVECHVIPKP</sequence>
<dbReference type="Proteomes" id="UP000504606">
    <property type="component" value="Unplaced"/>
</dbReference>
<dbReference type="KEGG" id="foc:127748965"/>
<evidence type="ECO:0000256" key="1">
    <source>
        <dbReference type="ARBA" id="ARBA00022729"/>
    </source>
</evidence>
<protein>
    <submittedName>
        <fullName evidence="3">Uncharacterized protein LOC127748965</fullName>
    </submittedName>
</protein>
<dbReference type="RefSeq" id="XP_052120995.1">
    <property type="nucleotide sequence ID" value="XM_052265035.1"/>
</dbReference>
<evidence type="ECO:0000313" key="2">
    <source>
        <dbReference type="Proteomes" id="UP000504606"/>
    </source>
</evidence>
<organism evidence="2 3">
    <name type="scientific">Frankliniella occidentalis</name>
    <name type="common">Western flower thrips</name>
    <name type="synonym">Euthrips occidentalis</name>
    <dbReference type="NCBI Taxonomy" id="133901"/>
    <lineage>
        <taxon>Eukaryota</taxon>
        <taxon>Metazoa</taxon>
        <taxon>Ecdysozoa</taxon>
        <taxon>Arthropoda</taxon>
        <taxon>Hexapoda</taxon>
        <taxon>Insecta</taxon>
        <taxon>Pterygota</taxon>
        <taxon>Neoptera</taxon>
        <taxon>Paraneoptera</taxon>
        <taxon>Thysanoptera</taxon>
        <taxon>Terebrantia</taxon>
        <taxon>Thripoidea</taxon>
        <taxon>Thripidae</taxon>
        <taxon>Frankliniella</taxon>
    </lineage>
</organism>
<dbReference type="GeneID" id="127748965"/>
<keyword evidence="1" id="KW-0732">Signal</keyword>
<gene>
    <name evidence="3" type="primary">LOC127748965</name>
</gene>
<keyword evidence="2" id="KW-1185">Reference proteome</keyword>
<proteinExistence type="predicted"/>